<proteinExistence type="predicted"/>
<dbReference type="InterPro" id="IPR001647">
    <property type="entry name" value="HTH_TetR"/>
</dbReference>
<name>A0A0D0V1S0_9ACTN</name>
<evidence type="ECO:0000259" key="5">
    <source>
        <dbReference type="PROSITE" id="PS50977"/>
    </source>
</evidence>
<dbReference type="InterPro" id="IPR050109">
    <property type="entry name" value="HTH-type_TetR-like_transc_reg"/>
</dbReference>
<protein>
    <submittedName>
        <fullName evidence="6">Transcriptional regulator</fullName>
    </submittedName>
</protein>
<feature type="DNA-binding region" description="H-T-H motif" evidence="4">
    <location>
        <begin position="31"/>
        <end position="50"/>
    </location>
</feature>
<keyword evidence="3" id="KW-0804">Transcription</keyword>
<dbReference type="InterPro" id="IPR025996">
    <property type="entry name" value="MT1864/Rv1816-like_C"/>
</dbReference>
<dbReference type="InterPro" id="IPR036271">
    <property type="entry name" value="Tet_transcr_reg_TetR-rel_C_sf"/>
</dbReference>
<organism evidence="6 7">
    <name type="scientific">Micromonospora haikouensis</name>
    <dbReference type="NCBI Taxonomy" id="686309"/>
    <lineage>
        <taxon>Bacteria</taxon>
        <taxon>Bacillati</taxon>
        <taxon>Actinomycetota</taxon>
        <taxon>Actinomycetes</taxon>
        <taxon>Micromonosporales</taxon>
        <taxon>Micromonosporaceae</taxon>
        <taxon>Micromonospora</taxon>
    </lineage>
</organism>
<dbReference type="Pfam" id="PF13305">
    <property type="entry name" value="TetR_C_33"/>
    <property type="match status" value="1"/>
</dbReference>
<sequence>MIRAETAAATRQALLEAAAELLDQGGLEAVTLRAVGARAGVTRGAPYRHFPDKEHLMIAVGSHAWDELGQRIGAIHRDPSLTPAAKLRALLAAFINLARRQPHLYRLMFSSPASDPTAFARAAQPTQDESLQVVAAVTGEHHARRYAALLLASADGIAGMELTGQLEGDKWHTTAEELIDTLVTMVAAQTRGSATEAAGSS</sequence>
<feature type="domain" description="HTH tetR-type" evidence="5">
    <location>
        <begin position="8"/>
        <end position="68"/>
    </location>
</feature>
<dbReference type="Pfam" id="PF00440">
    <property type="entry name" value="TetR_N"/>
    <property type="match status" value="1"/>
</dbReference>
<dbReference type="SUPFAM" id="SSF48498">
    <property type="entry name" value="Tetracyclin repressor-like, C-terminal domain"/>
    <property type="match status" value="1"/>
</dbReference>
<evidence type="ECO:0000256" key="1">
    <source>
        <dbReference type="ARBA" id="ARBA00023015"/>
    </source>
</evidence>
<gene>
    <name evidence="6" type="ORF">TK50_04930</name>
</gene>
<dbReference type="EMBL" id="JXSX01000001">
    <property type="protein sequence ID" value="KIR64917.1"/>
    <property type="molecule type" value="Genomic_DNA"/>
</dbReference>
<evidence type="ECO:0000313" key="7">
    <source>
        <dbReference type="Proteomes" id="UP000032254"/>
    </source>
</evidence>
<accession>A0A0D0V1S0</accession>
<evidence type="ECO:0000256" key="2">
    <source>
        <dbReference type="ARBA" id="ARBA00023125"/>
    </source>
</evidence>
<keyword evidence="1" id="KW-0805">Transcription regulation</keyword>
<keyword evidence="7" id="KW-1185">Reference proteome</keyword>
<dbReference type="PRINTS" id="PR00455">
    <property type="entry name" value="HTHTETR"/>
</dbReference>
<dbReference type="RefSeq" id="WP_043961669.1">
    <property type="nucleotide sequence ID" value="NZ_JBEZEP010000022.1"/>
</dbReference>
<dbReference type="GO" id="GO:0003700">
    <property type="term" value="F:DNA-binding transcription factor activity"/>
    <property type="evidence" value="ECO:0007669"/>
    <property type="project" value="TreeGrafter"/>
</dbReference>
<dbReference type="PANTHER" id="PTHR30055">
    <property type="entry name" value="HTH-TYPE TRANSCRIPTIONAL REGULATOR RUTR"/>
    <property type="match status" value="1"/>
</dbReference>
<dbReference type="AlphaFoldDB" id="A0A0D0V1S0"/>
<keyword evidence="2 4" id="KW-0238">DNA-binding</keyword>
<comment type="caution">
    <text evidence="6">The sequence shown here is derived from an EMBL/GenBank/DDBJ whole genome shotgun (WGS) entry which is preliminary data.</text>
</comment>
<dbReference type="PATRIC" id="fig|47853.6.peg.1050"/>
<evidence type="ECO:0000256" key="3">
    <source>
        <dbReference type="ARBA" id="ARBA00023163"/>
    </source>
</evidence>
<reference evidence="6 7" key="1">
    <citation type="submission" date="2015-01" db="EMBL/GenBank/DDBJ databases">
        <title>Sequencing and annotation of Micromonospora carbonacea strain JXNU-1 genome.</title>
        <authorList>
            <person name="Long Z."/>
            <person name="Huang Y."/>
            <person name="Jiang Y."/>
        </authorList>
    </citation>
    <scope>NUCLEOTIDE SEQUENCE [LARGE SCALE GENOMIC DNA]</scope>
    <source>
        <strain evidence="6 7">JXNU-1</strain>
    </source>
</reference>
<dbReference type="PANTHER" id="PTHR30055:SF234">
    <property type="entry name" value="HTH-TYPE TRANSCRIPTIONAL REGULATOR BETI"/>
    <property type="match status" value="1"/>
</dbReference>
<dbReference type="InterPro" id="IPR009057">
    <property type="entry name" value="Homeodomain-like_sf"/>
</dbReference>
<dbReference type="PROSITE" id="PS50977">
    <property type="entry name" value="HTH_TETR_2"/>
    <property type="match status" value="1"/>
</dbReference>
<dbReference type="Proteomes" id="UP000032254">
    <property type="component" value="Unassembled WGS sequence"/>
</dbReference>
<dbReference type="Gene3D" id="1.10.357.10">
    <property type="entry name" value="Tetracycline Repressor, domain 2"/>
    <property type="match status" value="1"/>
</dbReference>
<evidence type="ECO:0000256" key="4">
    <source>
        <dbReference type="PROSITE-ProRule" id="PRU00335"/>
    </source>
</evidence>
<dbReference type="OrthoDB" id="3173376at2"/>
<dbReference type="GeneID" id="301303506"/>
<dbReference type="SUPFAM" id="SSF46689">
    <property type="entry name" value="Homeodomain-like"/>
    <property type="match status" value="1"/>
</dbReference>
<evidence type="ECO:0000313" key="6">
    <source>
        <dbReference type="EMBL" id="KIR64917.1"/>
    </source>
</evidence>
<dbReference type="GO" id="GO:0000976">
    <property type="term" value="F:transcription cis-regulatory region binding"/>
    <property type="evidence" value="ECO:0007669"/>
    <property type="project" value="TreeGrafter"/>
</dbReference>